<keyword evidence="4 7" id="KW-0378">Hydrolase</keyword>
<keyword evidence="3" id="KW-0479">Metal-binding</keyword>
<dbReference type="InterPro" id="IPR047921">
    <property type="entry name" value="LACTB2-like_MBL-fold"/>
</dbReference>
<evidence type="ECO:0000256" key="1">
    <source>
        <dbReference type="ARBA" id="ARBA00001947"/>
    </source>
</evidence>
<protein>
    <submittedName>
        <fullName evidence="7">Metallo-hydrolase/oxidoreductase</fullName>
    </submittedName>
</protein>
<comment type="cofactor">
    <cofactor evidence="1">
        <name>Zn(2+)</name>
        <dbReference type="ChEBI" id="CHEBI:29105"/>
    </cofactor>
</comment>
<feature type="domain" description="Metallo-beta-lactamase" evidence="6">
    <location>
        <begin position="33"/>
        <end position="187"/>
    </location>
</feature>
<evidence type="ECO:0000256" key="2">
    <source>
        <dbReference type="ARBA" id="ARBA00006759"/>
    </source>
</evidence>
<dbReference type="InterPro" id="IPR001279">
    <property type="entry name" value="Metallo-B-lactamas"/>
</dbReference>
<dbReference type="FunFam" id="3.60.15.10:FF:000041">
    <property type="entry name" value="Metallo-beta-lactamase domain protein"/>
    <property type="match status" value="1"/>
</dbReference>
<dbReference type="InterPro" id="IPR041516">
    <property type="entry name" value="LACTB2_WH"/>
</dbReference>
<keyword evidence="5" id="KW-0862">Zinc</keyword>
<sequence>MAAALVALPVVQQLSPRCIRILGGNPGKFSLQGTNTYLLGSGHSRILIDTGEGRPAWIQALKETLTDEKATVKLALITHWHHDHTGGIADLVNAFPQVKIFKNSPDAGQLPIQNGDAFEVEDATLTACHTPGHTKDHMVFVLTEEDAMFAGDNVLGQGTAVFEDLATYIQSLKEMKTLFSGRLYPGHGPVVDNGPEKIAEYIEHRRQREEEVLRAMRGGAPDSNSNDNNKETWTAMEIVKVVYKDVREDLHMAACGGVVQMLAKLEQDGKVRQTEDGWQLQDAKSVI</sequence>
<dbReference type="InterPro" id="IPR036388">
    <property type="entry name" value="WH-like_DNA-bd_sf"/>
</dbReference>
<dbReference type="Gene3D" id="3.60.15.10">
    <property type="entry name" value="Ribonuclease Z/Hydroxyacylglutathione hydrolase-like"/>
    <property type="match status" value="1"/>
</dbReference>
<keyword evidence="8" id="KW-1185">Reference proteome</keyword>
<dbReference type="EMBL" id="KZ680223">
    <property type="protein sequence ID" value="PTB62510.1"/>
    <property type="molecule type" value="Genomic_DNA"/>
</dbReference>
<evidence type="ECO:0000256" key="3">
    <source>
        <dbReference type="ARBA" id="ARBA00022723"/>
    </source>
</evidence>
<dbReference type="OrthoDB" id="17458at2759"/>
<dbReference type="Proteomes" id="UP000241546">
    <property type="component" value="Unassembled WGS sequence"/>
</dbReference>
<dbReference type="Pfam" id="PF00753">
    <property type="entry name" value="Lactamase_B"/>
    <property type="match status" value="1"/>
</dbReference>
<dbReference type="AlphaFoldDB" id="A0A2T4AZL6"/>
<dbReference type="SUPFAM" id="SSF56281">
    <property type="entry name" value="Metallo-hydrolase/oxidoreductase"/>
    <property type="match status" value="1"/>
</dbReference>
<dbReference type="CDD" id="cd07722">
    <property type="entry name" value="LACTB2-like_MBL-fold"/>
    <property type="match status" value="1"/>
</dbReference>
<reference evidence="8" key="1">
    <citation type="submission" date="2016-07" db="EMBL/GenBank/DDBJ databases">
        <title>Multiple horizontal gene transfer events from other fungi enriched the ability of initially mycotrophic Trichoderma (Ascomycota) to feed on dead plant biomass.</title>
        <authorList>
            <consortium name="DOE Joint Genome Institute"/>
            <person name="Atanasova L."/>
            <person name="Chenthamara K."/>
            <person name="Zhang J."/>
            <person name="Grujic M."/>
            <person name="Henrissat B."/>
            <person name="Kuo A."/>
            <person name="Aerts A."/>
            <person name="Salamov A."/>
            <person name="Lipzen A."/>
            <person name="Labutti K."/>
            <person name="Barry K."/>
            <person name="Miao Y."/>
            <person name="Rahimi M.J."/>
            <person name="Shen Q."/>
            <person name="Grigoriev I.V."/>
            <person name="Kubicek C.P."/>
            <person name="Druzhinina I.S."/>
        </authorList>
    </citation>
    <scope>NUCLEOTIDE SEQUENCE [LARGE SCALE GENOMIC DNA]</scope>
    <source>
        <strain evidence="8">TUCIM 6016</strain>
    </source>
</reference>
<evidence type="ECO:0000256" key="4">
    <source>
        <dbReference type="ARBA" id="ARBA00022801"/>
    </source>
</evidence>
<dbReference type="FunFam" id="1.10.10.10:FF:000328">
    <property type="entry name" value="Lactamase beta 2"/>
    <property type="match status" value="1"/>
</dbReference>
<evidence type="ECO:0000259" key="6">
    <source>
        <dbReference type="SMART" id="SM00849"/>
    </source>
</evidence>
<evidence type="ECO:0000313" key="8">
    <source>
        <dbReference type="Proteomes" id="UP000241546"/>
    </source>
</evidence>
<dbReference type="Gene3D" id="1.10.10.10">
    <property type="entry name" value="Winged helix-like DNA-binding domain superfamily/Winged helix DNA-binding domain"/>
    <property type="match status" value="1"/>
</dbReference>
<dbReference type="RefSeq" id="XP_024745830.1">
    <property type="nucleotide sequence ID" value="XM_024898354.1"/>
</dbReference>
<dbReference type="PANTHER" id="PTHR23131:SF0">
    <property type="entry name" value="ENDORIBONUCLEASE LACTB2"/>
    <property type="match status" value="1"/>
</dbReference>
<name>A0A2T4AZL6_9HYPO</name>
<accession>A0A2T4AZL6</accession>
<gene>
    <name evidence="7" type="ORF">BBK36DRAFT_61178</name>
</gene>
<dbReference type="GeneID" id="36606472"/>
<dbReference type="PANTHER" id="PTHR23131">
    <property type="entry name" value="ENDORIBONUCLEASE LACTB2"/>
    <property type="match status" value="1"/>
</dbReference>
<dbReference type="InterPro" id="IPR050662">
    <property type="entry name" value="Sec-metab_biosynth-thioest"/>
</dbReference>
<evidence type="ECO:0000313" key="7">
    <source>
        <dbReference type="EMBL" id="PTB62510.1"/>
    </source>
</evidence>
<dbReference type="GO" id="GO:0046872">
    <property type="term" value="F:metal ion binding"/>
    <property type="evidence" value="ECO:0007669"/>
    <property type="project" value="UniProtKB-KW"/>
</dbReference>
<organism evidence="7 8">
    <name type="scientific">Trichoderma citrinoviride</name>
    <dbReference type="NCBI Taxonomy" id="58853"/>
    <lineage>
        <taxon>Eukaryota</taxon>
        <taxon>Fungi</taxon>
        <taxon>Dikarya</taxon>
        <taxon>Ascomycota</taxon>
        <taxon>Pezizomycotina</taxon>
        <taxon>Sordariomycetes</taxon>
        <taxon>Hypocreomycetidae</taxon>
        <taxon>Hypocreales</taxon>
        <taxon>Hypocreaceae</taxon>
        <taxon>Trichoderma</taxon>
    </lineage>
</organism>
<comment type="similarity">
    <text evidence="2">Belongs to the metallo-beta-lactamase superfamily. Glyoxalase II family.</text>
</comment>
<evidence type="ECO:0000256" key="5">
    <source>
        <dbReference type="ARBA" id="ARBA00022833"/>
    </source>
</evidence>
<dbReference type="GO" id="GO:0044550">
    <property type="term" value="P:secondary metabolite biosynthetic process"/>
    <property type="evidence" value="ECO:0007669"/>
    <property type="project" value="TreeGrafter"/>
</dbReference>
<dbReference type="Pfam" id="PF17778">
    <property type="entry name" value="WHD_BLACT"/>
    <property type="match status" value="1"/>
</dbReference>
<dbReference type="GO" id="GO:0016787">
    <property type="term" value="F:hydrolase activity"/>
    <property type="evidence" value="ECO:0007669"/>
    <property type="project" value="UniProtKB-KW"/>
</dbReference>
<proteinExistence type="inferred from homology"/>
<dbReference type="SMART" id="SM00849">
    <property type="entry name" value="Lactamase_B"/>
    <property type="match status" value="1"/>
</dbReference>
<dbReference type="InterPro" id="IPR036866">
    <property type="entry name" value="RibonucZ/Hydroxyglut_hydro"/>
</dbReference>